<dbReference type="Gene3D" id="3.40.1410.10">
    <property type="entry name" value="Chorismate lyase-like"/>
    <property type="match status" value="1"/>
</dbReference>
<comment type="caution">
    <text evidence="5">The sequence shown here is derived from an EMBL/GenBank/DDBJ whole genome shotgun (WGS) entry which is preliminary data.</text>
</comment>
<dbReference type="Pfam" id="PF07702">
    <property type="entry name" value="UTRA"/>
    <property type="match status" value="1"/>
</dbReference>
<dbReference type="CDD" id="cd07377">
    <property type="entry name" value="WHTH_GntR"/>
    <property type="match status" value="1"/>
</dbReference>
<dbReference type="GO" id="GO:0003677">
    <property type="term" value="F:DNA binding"/>
    <property type="evidence" value="ECO:0007669"/>
    <property type="project" value="UniProtKB-KW"/>
</dbReference>
<dbReference type="Proteomes" id="UP000295217">
    <property type="component" value="Unassembled WGS sequence"/>
</dbReference>
<dbReference type="SUPFAM" id="SSF46785">
    <property type="entry name" value="Winged helix' DNA-binding domain"/>
    <property type="match status" value="1"/>
</dbReference>
<name>A0A4R5ADE5_9ACTN</name>
<keyword evidence="1" id="KW-0805">Transcription regulation</keyword>
<reference evidence="5 6" key="1">
    <citation type="submission" date="2019-02" db="EMBL/GenBank/DDBJ databases">
        <title>Draft genome sequences of novel Actinobacteria.</title>
        <authorList>
            <person name="Sahin N."/>
            <person name="Ay H."/>
            <person name="Saygin H."/>
        </authorList>
    </citation>
    <scope>NUCLEOTIDE SEQUENCE [LARGE SCALE GENOMIC DNA]</scope>
    <source>
        <strain evidence="5 6">8K307</strain>
    </source>
</reference>
<dbReference type="InterPro" id="IPR011663">
    <property type="entry name" value="UTRA"/>
</dbReference>
<evidence type="ECO:0000259" key="4">
    <source>
        <dbReference type="PROSITE" id="PS50949"/>
    </source>
</evidence>
<dbReference type="InterPro" id="IPR028978">
    <property type="entry name" value="Chorismate_lyase_/UTRA_dom_sf"/>
</dbReference>
<dbReference type="PANTHER" id="PTHR44846:SF17">
    <property type="entry name" value="GNTR-FAMILY TRANSCRIPTIONAL REGULATOR"/>
    <property type="match status" value="1"/>
</dbReference>
<evidence type="ECO:0000256" key="1">
    <source>
        <dbReference type="ARBA" id="ARBA00023015"/>
    </source>
</evidence>
<dbReference type="GO" id="GO:0003700">
    <property type="term" value="F:DNA-binding transcription factor activity"/>
    <property type="evidence" value="ECO:0007669"/>
    <property type="project" value="InterPro"/>
</dbReference>
<protein>
    <submittedName>
        <fullName evidence="5">GntR family transcriptional regulator</fullName>
    </submittedName>
</protein>
<dbReference type="InterPro" id="IPR050679">
    <property type="entry name" value="Bact_HTH_transcr_reg"/>
</dbReference>
<feature type="domain" description="HTH gntR-type" evidence="4">
    <location>
        <begin position="9"/>
        <end position="77"/>
    </location>
</feature>
<dbReference type="SMART" id="SM00866">
    <property type="entry name" value="UTRA"/>
    <property type="match status" value="1"/>
</dbReference>
<dbReference type="AlphaFoldDB" id="A0A4R5ADE5"/>
<gene>
    <name evidence="5" type="ORF">E1262_13265</name>
</gene>
<dbReference type="PROSITE" id="PS50949">
    <property type="entry name" value="HTH_GNTR"/>
    <property type="match status" value="1"/>
</dbReference>
<dbReference type="InterPro" id="IPR036390">
    <property type="entry name" value="WH_DNA-bd_sf"/>
</dbReference>
<dbReference type="Gene3D" id="1.10.10.10">
    <property type="entry name" value="Winged helix-like DNA-binding domain superfamily/Winged helix DNA-binding domain"/>
    <property type="match status" value="1"/>
</dbReference>
<dbReference type="EMBL" id="SMLB01000015">
    <property type="protein sequence ID" value="TDD69286.1"/>
    <property type="molecule type" value="Genomic_DNA"/>
</dbReference>
<dbReference type="PANTHER" id="PTHR44846">
    <property type="entry name" value="MANNOSYL-D-GLYCERATE TRANSPORT/METABOLISM SYSTEM REPRESSOR MNGR-RELATED"/>
    <property type="match status" value="1"/>
</dbReference>
<keyword evidence="2" id="KW-0238">DNA-binding</keyword>
<dbReference type="Pfam" id="PF00392">
    <property type="entry name" value="GntR"/>
    <property type="match status" value="1"/>
</dbReference>
<proteinExistence type="predicted"/>
<dbReference type="OrthoDB" id="4307011at2"/>
<evidence type="ECO:0000313" key="6">
    <source>
        <dbReference type="Proteomes" id="UP000295217"/>
    </source>
</evidence>
<sequence>MGRKLDRPAAPYLQIAEEIRERIRTGDLRPGDEVPSVRGVAKEYGVAHATAYKAIGVLQSEGYIRSTIGARSVVTTEEERGWSAAARLERSRRTGKIYPEGQHAKIVDAGMAVAPTHVAAVFGAPAGSKLVKRSRITYRGDEPISRSTSWFPAEFAATAPLLLQSERIIEGTFAYVAAATGRQLGSWLDQYDPALASPDDAATLDIAEGTPVFYGRNWVYDEGGGVLEYGESVSAGRIAYSGAMTD</sequence>
<evidence type="ECO:0000256" key="2">
    <source>
        <dbReference type="ARBA" id="ARBA00023125"/>
    </source>
</evidence>
<dbReference type="SMART" id="SM00345">
    <property type="entry name" value="HTH_GNTR"/>
    <property type="match status" value="1"/>
</dbReference>
<keyword evidence="6" id="KW-1185">Reference proteome</keyword>
<dbReference type="GO" id="GO:0045892">
    <property type="term" value="P:negative regulation of DNA-templated transcription"/>
    <property type="evidence" value="ECO:0007669"/>
    <property type="project" value="TreeGrafter"/>
</dbReference>
<dbReference type="RefSeq" id="WP_132103609.1">
    <property type="nucleotide sequence ID" value="NZ_SMLB01000015.1"/>
</dbReference>
<organism evidence="5 6">
    <name type="scientific">Jiangella aurantiaca</name>
    <dbReference type="NCBI Taxonomy" id="2530373"/>
    <lineage>
        <taxon>Bacteria</taxon>
        <taxon>Bacillati</taxon>
        <taxon>Actinomycetota</taxon>
        <taxon>Actinomycetes</taxon>
        <taxon>Jiangellales</taxon>
        <taxon>Jiangellaceae</taxon>
        <taxon>Jiangella</taxon>
    </lineage>
</organism>
<dbReference type="InterPro" id="IPR000524">
    <property type="entry name" value="Tscrpt_reg_HTH_GntR"/>
</dbReference>
<keyword evidence="3" id="KW-0804">Transcription</keyword>
<accession>A0A4R5ADE5</accession>
<dbReference type="InterPro" id="IPR036388">
    <property type="entry name" value="WH-like_DNA-bd_sf"/>
</dbReference>
<dbReference type="SUPFAM" id="SSF64288">
    <property type="entry name" value="Chorismate lyase-like"/>
    <property type="match status" value="1"/>
</dbReference>
<evidence type="ECO:0000256" key="3">
    <source>
        <dbReference type="ARBA" id="ARBA00023163"/>
    </source>
</evidence>
<evidence type="ECO:0000313" key="5">
    <source>
        <dbReference type="EMBL" id="TDD69286.1"/>
    </source>
</evidence>